<accession>A0ABP9AA49</accession>
<evidence type="ECO:0000256" key="1">
    <source>
        <dbReference type="SAM" id="MobiDB-lite"/>
    </source>
</evidence>
<protein>
    <recommendedName>
        <fullName evidence="4">Secreted protein</fullName>
    </recommendedName>
</protein>
<dbReference type="Proteomes" id="UP001501147">
    <property type="component" value="Unassembled WGS sequence"/>
</dbReference>
<evidence type="ECO:0000313" key="3">
    <source>
        <dbReference type="Proteomes" id="UP001501147"/>
    </source>
</evidence>
<feature type="region of interest" description="Disordered" evidence="1">
    <location>
        <begin position="1"/>
        <end position="37"/>
    </location>
</feature>
<organism evidence="2 3">
    <name type="scientific">Streptomyces sanyensis</name>
    <dbReference type="NCBI Taxonomy" id="568869"/>
    <lineage>
        <taxon>Bacteria</taxon>
        <taxon>Bacillati</taxon>
        <taxon>Actinomycetota</taxon>
        <taxon>Actinomycetes</taxon>
        <taxon>Kitasatosporales</taxon>
        <taxon>Streptomycetaceae</taxon>
        <taxon>Streptomyces</taxon>
    </lineage>
</organism>
<evidence type="ECO:0008006" key="4">
    <source>
        <dbReference type="Google" id="ProtNLM"/>
    </source>
</evidence>
<keyword evidence="3" id="KW-1185">Reference proteome</keyword>
<gene>
    <name evidence="2" type="ORF">GCM10023329_28080</name>
</gene>
<comment type="caution">
    <text evidence="2">The sequence shown here is derived from an EMBL/GenBank/DDBJ whole genome shotgun (WGS) entry which is preliminary data.</text>
</comment>
<proteinExistence type="predicted"/>
<sequence>MTNDDRTSVPASAPDDAPAADAAAGPASGTATPSGRRRKALTVLPAVGVLAAVGAGLVSTGVTVRGAETHVPTTIWAASEDNGSTDDGSEDPAASAHRGRTDSELSKALLPVPGGYGLGPDLEGSGNDVLLTRQEAGAQLKAALDGLYGRERREAERRIDALGLQGLASRSYLKDSHDLVVQVSVGRMTDRNAARDWYREELAWYEETEVPEGPEVRDHENASCVLPQPADVGYDTDLDDWEPHLSRMRCVAYEGEHFVTLTAYGSMPFPRLAAARLMKDQLDHIASPGEYV</sequence>
<evidence type="ECO:0000313" key="2">
    <source>
        <dbReference type="EMBL" id="GAA4777464.1"/>
    </source>
</evidence>
<dbReference type="RefSeq" id="WP_345613765.1">
    <property type="nucleotide sequence ID" value="NZ_BAABJV010000005.1"/>
</dbReference>
<dbReference type="EMBL" id="BAABJV010000005">
    <property type="protein sequence ID" value="GAA4777464.1"/>
    <property type="molecule type" value="Genomic_DNA"/>
</dbReference>
<feature type="region of interest" description="Disordered" evidence="1">
    <location>
        <begin position="73"/>
        <end position="105"/>
    </location>
</feature>
<name>A0ABP9AA49_9ACTN</name>
<feature type="compositionally biased region" description="Low complexity" evidence="1">
    <location>
        <begin position="10"/>
        <end position="34"/>
    </location>
</feature>
<reference evidence="3" key="1">
    <citation type="journal article" date="2019" name="Int. J. Syst. Evol. Microbiol.">
        <title>The Global Catalogue of Microorganisms (GCM) 10K type strain sequencing project: providing services to taxonomists for standard genome sequencing and annotation.</title>
        <authorList>
            <consortium name="The Broad Institute Genomics Platform"/>
            <consortium name="The Broad Institute Genome Sequencing Center for Infectious Disease"/>
            <person name="Wu L."/>
            <person name="Ma J."/>
        </authorList>
    </citation>
    <scope>NUCLEOTIDE SEQUENCE [LARGE SCALE GENOMIC DNA]</scope>
    <source>
        <strain evidence="3">JCM 18324</strain>
    </source>
</reference>